<keyword evidence="3" id="KW-0378">Hydrolase</keyword>
<dbReference type="RefSeq" id="WP_377905815.1">
    <property type="nucleotide sequence ID" value="NZ_JBHRZS010000007.1"/>
</dbReference>
<dbReference type="PANTHER" id="PTHR43143">
    <property type="entry name" value="METALLOPHOSPHOESTERASE, CALCINEURIN SUPERFAMILY"/>
    <property type="match status" value="1"/>
</dbReference>
<dbReference type="GO" id="GO:0016787">
    <property type="term" value="F:hydrolase activity"/>
    <property type="evidence" value="ECO:0007669"/>
    <property type="project" value="UniProtKB-KW"/>
</dbReference>
<sequence>MKRRPFLKSLTALGGTLSLGSFAKLSAEEFKKDSSEFKTVYKFATASDGHFGQPDTDFMTSHTNLITALHQEANLDFVVFNGDLIHDEPVFMPQVKSMYDRLRLPYFVSKGNHDRISDEEWKFLWGSDPNSFQIFDNQYGIVLLNCSNVAGDYLCADMDFAIKTLDSLFMLQHVFVFIHISQNDWTRHGVACEDFLKLISDYDNVKAVFHGHDHDVDGVMWNRKKPYFWSGHFGGNWGNPFPSYRVVEIDEMGVVRTALKRVSDGEILNAHRL</sequence>
<dbReference type="InterPro" id="IPR029052">
    <property type="entry name" value="Metallo-depent_PP-like"/>
</dbReference>
<evidence type="ECO:0000313" key="4">
    <source>
        <dbReference type="Proteomes" id="UP001595805"/>
    </source>
</evidence>
<dbReference type="EMBL" id="JBHRZS010000007">
    <property type="protein sequence ID" value="MFC3880457.1"/>
    <property type="molecule type" value="Genomic_DNA"/>
</dbReference>
<name>A0ABV8AR35_9BACT</name>
<proteinExistence type="predicted"/>
<dbReference type="InterPro" id="IPR004843">
    <property type="entry name" value="Calcineurin-like_PHP"/>
</dbReference>
<dbReference type="Pfam" id="PF00149">
    <property type="entry name" value="Metallophos"/>
    <property type="match status" value="1"/>
</dbReference>
<feature type="signal peptide" evidence="1">
    <location>
        <begin position="1"/>
        <end position="23"/>
    </location>
</feature>
<evidence type="ECO:0000256" key="1">
    <source>
        <dbReference type="SAM" id="SignalP"/>
    </source>
</evidence>
<keyword evidence="4" id="KW-1185">Reference proteome</keyword>
<dbReference type="SUPFAM" id="SSF56300">
    <property type="entry name" value="Metallo-dependent phosphatases"/>
    <property type="match status" value="1"/>
</dbReference>
<comment type="caution">
    <text evidence="3">The sequence shown here is derived from an EMBL/GenBank/DDBJ whole genome shotgun (WGS) entry which is preliminary data.</text>
</comment>
<organism evidence="3 4">
    <name type="scientific">Algoriphagus namhaensis</name>
    <dbReference type="NCBI Taxonomy" id="915353"/>
    <lineage>
        <taxon>Bacteria</taxon>
        <taxon>Pseudomonadati</taxon>
        <taxon>Bacteroidota</taxon>
        <taxon>Cytophagia</taxon>
        <taxon>Cytophagales</taxon>
        <taxon>Cyclobacteriaceae</taxon>
        <taxon>Algoriphagus</taxon>
    </lineage>
</organism>
<reference evidence="4" key="1">
    <citation type="journal article" date="2019" name="Int. J. Syst. Evol. Microbiol.">
        <title>The Global Catalogue of Microorganisms (GCM) 10K type strain sequencing project: providing services to taxonomists for standard genome sequencing and annotation.</title>
        <authorList>
            <consortium name="The Broad Institute Genomics Platform"/>
            <consortium name="The Broad Institute Genome Sequencing Center for Infectious Disease"/>
            <person name="Wu L."/>
            <person name="Ma J."/>
        </authorList>
    </citation>
    <scope>NUCLEOTIDE SEQUENCE [LARGE SCALE GENOMIC DNA]</scope>
    <source>
        <strain evidence="4">CCUG 60523</strain>
    </source>
</reference>
<evidence type="ECO:0000313" key="3">
    <source>
        <dbReference type="EMBL" id="MFC3880457.1"/>
    </source>
</evidence>
<dbReference type="PANTHER" id="PTHR43143:SF1">
    <property type="entry name" value="SERINE_THREONINE-PROTEIN PHOSPHATASE CPPED1"/>
    <property type="match status" value="1"/>
</dbReference>
<feature type="chain" id="PRO_5045730813" evidence="1">
    <location>
        <begin position="24"/>
        <end position="273"/>
    </location>
</feature>
<evidence type="ECO:0000259" key="2">
    <source>
        <dbReference type="Pfam" id="PF00149"/>
    </source>
</evidence>
<protein>
    <submittedName>
        <fullName evidence="3">Metallophosphoesterase family protein</fullName>
        <ecNumber evidence="3">3.1.-.-</ecNumber>
    </submittedName>
</protein>
<gene>
    <name evidence="3" type="ORF">ACFOSV_09735</name>
</gene>
<accession>A0ABV8AR35</accession>
<dbReference type="Gene3D" id="3.60.21.10">
    <property type="match status" value="1"/>
</dbReference>
<dbReference type="EC" id="3.1.-.-" evidence="3"/>
<feature type="domain" description="Calcineurin-like phosphoesterase" evidence="2">
    <location>
        <begin position="64"/>
        <end position="215"/>
    </location>
</feature>
<dbReference type="InterPro" id="IPR051918">
    <property type="entry name" value="STPP_CPPED1"/>
</dbReference>
<keyword evidence="1" id="KW-0732">Signal</keyword>
<dbReference type="Proteomes" id="UP001595805">
    <property type="component" value="Unassembled WGS sequence"/>
</dbReference>